<evidence type="ECO:0000256" key="2">
    <source>
        <dbReference type="SAM" id="SignalP"/>
    </source>
</evidence>
<feature type="domain" description="DUF3048" evidence="4">
    <location>
        <begin position="223"/>
        <end position="330"/>
    </location>
</feature>
<sequence length="345" mass="38692">MNLKRVLFIVLAILLLAGCSAKEESALDDSKTKDQADKKNTDVKDESRNQFPLTGEFTDESTEQRAVAVMVNNHPQARPQSGLSEADLVYEMLAEGDITRFLAIFQSEEPSQIGPIRSARDYYIEMAKGLDCLYVCHGNSPEAKTMLDKGYIDNLNGLYYDGTLFQRSDDRKAPHNSYISFADILKGAKEKGYEMKGAPDPLTFLSKEEAAGIQGESALKAEISYGLKEYDVEYEYDATDKKYKRYSNGELTVEYKSHNPILLDNILIIEADHQVIDEKGRRKIDLKSGGKGYLLQRGKVNEVEWVNESGRIIPVKNDEEAGLIPGKTWINIIPDQPGLEQDVSF</sequence>
<keyword evidence="5" id="KW-0449">Lipoprotein</keyword>
<dbReference type="Proteomes" id="UP000064189">
    <property type="component" value="Unassembled WGS sequence"/>
</dbReference>
<reference evidence="5 6" key="1">
    <citation type="submission" date="2015-11" db="EMBL/GenBank/DDBJ databases">
        <title>Genome Sequence of Bacillus simplex strain VanAntwerpen2.</title>
        <authorList>
            <person name="Couger M.B."/>
        </authorList>
    </citation>
    <scope>NUCLEOTIDE SEQUENCE [LARGE SCALE GENOMIC DNA]</scope>
    <source>
        <strain evidence="5 6">VanAntwerpen02</strain>
    </source>
</reference>
<keyword evidence="2" id="KW-0732">Signal</keyword>
<proteinExistence type="predicted"/>
<dbReference type="InterPro" id="IPR023158">
    <property type="entry name" value="YerB-like_sf"/>
</dbReference>
<gene>
    <name evidence="5" type="ORF">AS888_13140</name>
</gene>
<dbReference type="InterPro" id="IPR021416">
    <property type="entry name" value="DUF3048_N"/>
</dbReference>
<dbReference type="EMBL" id="LNNH01000007">
    <property type="protein sequence ID" value="KWW22213.1"/>
    <property type="molecule type" value="Genomic_DNA"/>
</dbReference>
<dbReference type="Pfam" id="PF11258">
    <property type="entry name" value="DUF3048"/>
    <property type="match status" value="1"/>
</dbReference>
<dbReference type="RefSeq" id="WP_061140525.1">
    <property type="nucleotide sequence ID" value="NZ_LNNH01000007.1"/>
</dbReference>
<dbReference type="PROSITE" id="PS51257">
    <property type="entry name" value="PROKAR_LIPOPROTEIN"/>
    <property type="match status" value="1"/>
</dbReference>
<dbReference type="Pfam" id="PF17479">
    <property type="entry name" value="DUF3048_C"/>
    <property type="match status" value="1"/>
</dbReference>
<dbReference type="Gene3D" id="3.50.90.10">
    <property type="entry name" value="YerB-like"/>
    <property type="match status" value="1"/>
</dbReference>
<evidence type="ECO:0000259" key="4">
    <source>
        <dbReference type="Pfam" id="PF17479"/>
    </source>
</evidence>
<accession>A0A109N2E6</accession>
<protein>
    <submittedName>
        <fullName evidence="5">Lipoprotein YerB</fullName>
    </submittedName>
</protein>
<comment type="caution">
    <text evidence="5">The sequence shown here is derived from an EMBL/GenBank/DDBJ whole genome shotgun (WGS) entry which is preliminary data.</text>
</comment>
<feature type="region of interest" description="Disordered" evidence="1">
    <location>
        <begin position="26"/>
        <end position="53"/>
    </location>
</feature>
<dbReference type="InterPro" id="IPR035328">
    <property type="entry name" value="DUF3048_C"/>
</dbReference>
<dbReference type="SUPFAM" id="SSF159774">
    <property type="entry name" value="YerB-like"/>
    <property type="match status" value="1"/>
</dbReference>
<name>A0A109N2E6_9BACI</name>
<feature type="compositionally biased region" description="Basic and acidic residues" evidence="1">
    <location>
        <begin position="26"/>
        <end position="48"/>
    </location>
</feature>
<feature type="domain" description="DUF3048" evidence="3">
    <location>
        <begin position="53"/>
        <end position="193"/>
    </location>
</feature>
<organism evidence="5 6">
    <name type="scientific">Peribacillus simplex</name>
    <dbReference type="NCBI Taxonomy" id="1478"/>
    <lineage>
        <taxon>Bacteria</taxon>
        <taxon>Bacillati</taxon>
        <taxon>Bacillota</taxon>
        <taxon>Bacilli</taxon>
        <taxon>Bacillales</taxon>
        <taxon>Bacillaceae</taxon>
        <taxon>Peribacillus</taxon>
    </lineage>
</organism>
<feature type="chain" id="PRO_5038707543" evidence="2">
    <location>
        <begin position="22"/>
        <end position="345"/>
    </location>
</feature>
<evidence type="ECO:0000259" key="3">
    <source>
        <dbReference type="Pfam" id="PF11258"/>
    </source>
</evidence>
<dbReference type="AlphaFoldDB" id="A0A109N2E6"/>
<evidence type="ECO:0000313" key="6">
    <source>
        <dbReference type="Proteomes" id="UP000064189"/>
    </source>
</evidence>
<keyword evidence="6" id="KW-1185">Reference proteome</keyword>
<evidence type="ECO:0000313" key="5">
    <source>
        <dbReference type="EMBL" id="KWW22213.1"/>
    </source>
</evidence>
<feature type="signal peptide" evidence="2">
    <location>
        <begin position="1"/>
        <end position="21"/>
    </location>
</feature>
<evidence type="ECO:0000256" key="1">
    <source>
        <dbReference type="SAM" id="MobiDB-lite"/>
    </source>
</evidence>